<organism evidence="2 3">
    <name type="scientific">Nesterenkonia halotolerans</name>
    <dbReference type="NCBI Taxonomy" id="225325"/>
    <lineage>
        <taxon>Bacteria</taxon>
        <taxon>Bacillati</taxon>
        <taxon>Actinomycetota</taxon>
        <taxon>Actinomycetes</taxon>
        <taxon>Micrococcales</taxon>
        <taxon>Micrococcaceae</taxon>
        <taxon>Nesterenkonia</taxon>
    </lineage>
</organism>
<evidence type="ECO:0000313" key="3">
    <source>
        <dbReference type="Proteomes" id="UP000636579"/>
    </source>
</evidence>
<dbReference type="EMBL" id="JADBEE010000001">
    <property type="protein sequence ID" value="MBE1513684.1"/>
    <property type="molecule type" value="Genomic_DNA"/>
</dbReference>
<dbReference type="RefSeq" id="WP_192590545.1">
    <property type="nucleotide sequence ID" value="NZ_JADBEE010000001.1"/>
</dbReference>
<reference evidence="2 3" key="1">
    <citation type="submission" date="2020-10" db="EMBL/GenBank/DDBJ databases">
        <title>Sequencing the genomes of 1000 actinobacteria strains.</title>
        <authorList>
            <person name="Klenk H.-P."/>
        </authorList>
    </citation>
    <scope>NUCLEOTIDE SEQUENCE [LARGE SCALE GENOMIC DNA]</scope>
    <source>
        <strain evidence="2 3">DSM 15474</strain>
    </source>
</reference>
<keyword evidence="1" id="KW-1133">Transmembrane helix</keyword>
<proteinExistence type="predicted"/>
<evidence type="ECO:0000256" key="1">
    <source>
        <dbReference type="SAM" id="Phobius"/>
    </source>
</evidence>
<feature type="transmembrane region" description="Helical" evidence="1">
    <location>
        <begin position="80"/>
        <end position="98"/>
    </location>
</feature>
<gene>
    <name evidence="2" type="ORF">H4W26_000439</name>
</gene>
<keyword evidence="1" id="KW-0812">Transmembrane</keyword>
<dbReference type="Proteomes" id="UP000636579">
    <property type="component" value="Unassembled WGS sequence"/>
</dbReference>
<sequence>MTKATCNGCNSRMELLAIVLWVLAAVLLTASFDMLRRVNPHSRLPFFFGKPPINPPQVYVVRLLAFIFFLASGWMFSDIYGGAMGPILILLGAAPGCVRNFMHNRRVAVAEAQTR</sequence>
<feature type="transmembrane region" description="Helical" evidence="1">
    <location>
        <begin position="15"/>
        <end position="35"/>
    </location>
</feature>
<accession>A0ABR9J3Z7</accession>
<evidence type="ECO:0000313" key="2">
    <source>
        <dbReference type="EMBL" id="MBE1513684.1"/>
    </source>
</evidence>
<comment type="caution">
    <text evidence="2">The sequence shown here is derived from an EMBL/GenBank/DDBJ whole genome shotgun (WGS) entry which is preliminary data.</text>
</comment>
<protein>
    <submittedName>
        <fullName evidence="2">Uncharacterized protein</fullName>
    </submittedName>
</protein>
<feature type="transmembrane region" description="Helical" evidence="1">
    <location>
        <begin position="56"/>
        <end position="74"/>
    </location>
</feature>
<keyword evidence="1" id="KW-0472">Membrane</keyword>
<name>A0ABR9J3Z7_9MICC</name>
<keyword evidence="3" id="KW-1185">Reference proteome</keyword>